<dbReference type="RefSeq" id="WP_075705736.1">
    <property type="nucleotide sequence ID" value="NZ_MJMJ01000001.1"/>
</dbReference>
<proteinExistence type="predicted"/>
<dbReference type="OrthoDB" id="5829829at2"/>
<dbReference type="EMBL" id="MJMJ01000001">
    <property type="protein sequence ID" value="OLQ93097.1"/>
    <property type="molecule type" value="Genomic_DNA"/>
</dbReference>
<evidence type="ECO:0000313" key="2">
    <source>
        <dbReference type="Proteomes" id="UP000186313"/>
    </source>
</evidence>
<dbReference type="AlphaFoldDB" id="A0A1Q9HQE4"/>
<name>A0A1Q9HQE4_9VIBR</name>
<protein>
    <submittedName>
        <fullName evidence="1">Uncharacterized protein</fullName>
    </submittedName>
</protein>
<dbReference type="Proteomes" id="UP000186313">
    <property type="component" value="Unassembled WGS sequence"/>
</dbReference>
<organism evidence="1 2">
    <name type="scientific">Vibrio panuliri</name>
    <dbReference type="NCBI Taxonomy" id="1381081"/>
    <lineage>
        <taxon>Bacteria</taxon>
        <taxon>Pseudomonadati</taxon>
        <taxon>Pseudomonadota</taxon>
        <taxon>Gammaproteobacteria</taxon>
        <taxon>Vibrionales</taxon>
        <taxon>Vibrionaceae</taxon>
        <taxon>Vibrio</taxon>
    </lineage>
</organism>
<reference evidence="1 2" key="1">
    <citation type="submission" date="2016-09" db="EMBL/GenBank/DDBJ databases">
        <title>Genomic Taxonomy of the Vibrionaceae.</title>
        <authorList>
            <person name="Gonzalez-Castillo A."/>
            <person name="Gomez-Gil B."/>
            <person name="Enciso-Ibarra K."/>
        </authorList>
    </citation>
    <scope>NUCLEOTIDE SEQUENCE [LARGE SCALE GENOMIC DNA]</scope>
    <source>
        <strain evidence="1 2">CAIM 703</strain>
    </source>
</reference>
<sequence>MDNNTRAELGDILTDQSKLLELLASNINALESYPNLQAYLSSNNQNSISYRKALREKKFTKEDYRYAILELLDWFGYKACIDLDMDFIINQVAEKVGDDIDAIKSLTIKDVGADNISRLLHMMGEAIYAQVDDQPSFPWEATKGQTNHAFWRKCHLAYDAMMHEGYSSHYKINQWCQATLGVSCPQSFPKFARTYGDPRLIESWRTWSDWKE</sequence>
<comment type="caution">
    <text evidence="1">The sequence shown here is derived from an EMBL/GenBank/DDBJ whole genome shotgun (WGS) entry which is preliminary data.</text>
</comment>
<gene>
    <name evidence="1" type="ORF">BIY22_00980</name>
</gene>
<accession>A0A1Q9HQE4</accession>
<evidence type="ECO:0000313" key="1">
    <source>
        <dbReference type="EMBL" id="OLQ93097.1"/>
    </source>
</evidence>